<keyword evidence="3" id="KW-1133">Transmembrane helix</keyword>
<dbReference type="AlphaFoldDB" id="A0A6L7GJY4"/>
<keyword evidence="5" id="KW-0443">Lipid metabolism</keyword>
<keyword evidence="4" id="KW-0560">Oxidoreductase</keyword>
<proteinExistence type="predicted"/>
<dbReference type="GO" id="GO:0012505">
    <property type="term" value="C:endomembrane system"/>
    <property type="evidence" value="ECO:0007669"/>
    <property type="project" value="UniProtKB-SubCell"/>
</dbReference>
<dbReference type="GO" id="GO:0006643">
    <property type="term" value="P:membrane lipid metabolic process"/>
    <property type="evidence" value="ECO:0007669"/>
    <property type="project" value="TreeGrafter"/>
</dbReference>
<dbReference type="Proteomes" id="UP000473531">
    <property type="component" value="Unassembled WGS sequence"/>
</dbReference>
<evidence type="ECO:0000259" key="7">
    <source>
        <dbReference type="Pfam" id="PF04116"/>
    </source>
</evidence>
<dbReference type="OrthoDB" id="9770329at2"/>
<organism evidence="8 9">
    <name type="scientific">Allopontixanthobacter confluentis</name>
    <dbReference type="NCBI Taxonomy" id="1849021"/>
    <lineage>
        <taxon>Bacteria</taxon>
        <taxon>Pseudomonadati</taxon>
        <taxon>Pseudomonadota</taxon>
        <taxon>Alphaproteobacteria</taxon>
        <taxon>Sphingomonadales</taxon>
        <taxon>Erythrobacteraceae</taxon>
        <taxon>Allopontixanthobacter</taxon>
    </lineage>
</organism>
<comment type="caution">
    <text evidence="8">The sequence shown here is derived from an EMBL/GenBank/DDBJ whole genome shotgun (WGS) entry which is preliminary data.</text>
</comment>
<sequence>MSLRRIAFAVIAVAAVAGVIVAEQKRPLRQRRRKTIPRTLRNAVMGASCAAIIAVAEEPLTQKIAAANLKNTAGFARKLPAPLRIIGGVLAMDYGFYLWHVATHTIPFLWRFHRVHHLDADMDASTAVRFHAADMLVSLPWRLVQVRLSGVSPKSLKLWRHFFNASILFHHSNLRLPAGWDKRLSAVFTTPEMHGIHHSSVKQQRDSNWTSGFSFWDRLHGTFRSDIAPQDIVIGVDDAAALADEALEASLTAPFKPMPSPTRTM</sequence>
<feature type="domain" description="Fatty acid hydroxylase" evidence="7">
    <location>
        <begin position="87"/>
        <end position="222"/>
    </location>
</feature>
<evidence type="ECO:0000256" key="6">
    <source>
        <dbReference type="ARBA" id="ARBA00023136"/>
    </source>
</evidence>
<evidence type="ECO:0000313" key="8">
    <source>
        <dbReference type="EMBL" id="MXP14961.1"/>
    </source>
</evidence>
<dbReference type="GO" id="GO:0005506">
    <property type="term" value="F:iron ion binding"/>
    <property type="evidence" value="ECO:0007669"/>
    <property type="project" value="InterPro"/>
</dbReference>
<dbReference type="GO" id="GO:0016020">
    <property type="term" value="C:membrane"/>
    <property type="evidence" value="ECO:0007669"/>
    <property type="project" value="GOC"/>
</dbReference>
<dbReference type="Pfam" id="PF04116">
    <property type="entry name" value="FA_hydroxylase"/>
    <property type="match status" value="1"/>
</dbReference>
<accession>A0A6L7GJY4</accession>
<keyword evidence="9" id="KW-1185">Reference proteome</keyword>
<comment type="subcellular location">
    <subcellularLocation>
        <location evidence="1">Endomembrane system</location>
        <topology evidence="1">Multi-pass membrane protein</topology>
    </subcellularLocation>
</comment>
<dbReference type="GO" id="GO:0008610">
    <property type="term" value="P:lipid biosynthetic process"/>
    <property type="evidence" value="ECO:0007669"/>
    <property type="project" value="InterPro"/>
</dbReference>
<evidence type="ECO:0000256" key="3">
    <source>
        <dbReference type="ARBA" id="ARBA00022989"/>
    </source>
</evidence>
<evidence type="ECO:0000256" key="4">
    <source>
        <dbReference type="ARBA" id="ARBA00023002"/>
    </source>
</evidence>
<dbReference type="InterPro" id="IPR006694">
    <property type="entry name" value="Fatty_acid_hydroxylase"/>
</dbReference>
<dbReference type="PANTHER" id="PTHR21624">
    <property type="entry name" value="STEROL DESATURASE-RELATED PROTEIN"/>
    <property type="match status" value="1"/>
</dbReference>
<dbReference type="GO" id="GO:0050479">
    <property type="term" value="F:glyceryl-ether monooxygenase activity"/>
    <property type="evidence" value="ECO:0007669"/>
    <property type="project" value="TreeGrafter"/>
</dbReference>
<evidence type="ECO:0000256" key="1">
    <source>
        <dbReference type="ARBA" id="ARBA00004127"/>
    </source>
</evidence>
<dbReference type="InterPro" id="IPR051689">
    <property type="entry name" value="Sterol_desaturase/TMEM195"/>
</dbReference>
<evidence type="ECO:0000313" key="9">
    <source>
        <dbReference type="Proteomes" id="UP000473531"/>
    </source>
</evidence>
<keyword evidence="2" id="KW-0812">Transmembrane</keyword>
<gene>
    <name evidence="8" type="ORF">GRI44_09405</name>
</gene>
<keyword evidence="6" id="KW-0472">Membrane</keyword>
<name>A0A6L7GJY4_9SPHN</name>
<evidence type="ECO:0000256" key="2">
    <source>
        <dbReference type="ARBA" id="ARBA00022692"/>
    </source>
</evidence>
<reference evidence="8 9" key="1">
    <citation type="submission" date="2019-12" db="EMBL/GenBank/DDBJ databases">
        <title>Genomic-based taxomic classification of the family Erythrobacteraceae.</title>
        <authorList>
            <person name="Xu L."/>
        </authorList>
    </citation>
    <scope>NUCLEOTIDE SEQUENCE [LARGE SCALE GENOMIC DNA]</scope>
    <source>
        <strain evidence="8 9">KCTC 52259</strain>
    </source>
</reference>
<dbReference type="EMBL" id="WTYU01000002">
    <property type="protein sequence ID" value="MXP14961.1"/>
    <property type="molecule type" value="Genomic_DNA"/>
</dbReference>
<evidence type="ECO:0000256" key="5">
    <source>
        <dbReference type="ARBA" id="ARBA00023098"/>
    </source>
</evidence>
<protein>
    <submittedName>
        <fullName evidence="8">Fatty acid hydroxylase</fullName>
    </submittedName>
</protein>
<dbReference type="PANTHER" id="PTHR21624:SF1">
    <property type="entry name" value="ALKYLGLYCEROL MONOOXYGENASE"/>
    <property type="match status" value="1"/>
</dbReference>